<dbReference type="EMBL" id="JAFKCW010000002">
    <property type="protein sequence ID" value="MBN7801482.1"/>
    <property type="molecule type" value="Genomic_DNA"/>
</dbReference>
<gene>
    <name evidence="1" type="ORF">J0A67_11460</name>
</gene>
<reference evidence="1 2" key="1">
    <citation type="submission" date="2021-03" db="EMBL/GenBank/DDBJ databases">
        <title>novel species isolated from a fishpond in China.</title>
        <authorList>
            <person name="Lu H."/>
            <person name="Cai Z."/>
        </authorList>
    </citation>
    <scope>NUCLEOTIDE SEQUENCE [LARGE SCALE GENOMIC DNA]</scope>
    <source>
        <strain evidence="1 2">JCM 31546</strain>
    </source>
</reference>
<name>A0ABS3BQB3_9BACT</name>
<accession>A0ABS3BQB3</accession>
<evidence type="ECO:0000313" key="1">
    <source>
        <dbReference type="EMBL" id="MBN7801482.1"/>
    </source>
</evidence>
<dbReference type="Proteomes" id="UP000664698">
    <property type="component" value="Unassembled WGS sequence"/>
</dbReference>
<protein>
    <submittedName>
        <fullName evidence="1">Uncharacterized protein</fullName>
    </submittedName>
</protein>
<sequence>MKFESASTSIIFDIAAEVSENDAYDRFVSYSKDPIFLERTFVRDGKNIA</sequence>
<dbReference type="RefSeq" id="WP_206569467.1">
    <property type="nucleotide sequence ID" value="NZ_JAFKCW010000002.1"/>
</dbReference>
<proteinExistence type="predicted"/>
<comment type="caution">
    <text evidence="1">The sequence shown here is derived from an EMBL/GenBank/DDBJ whole genome shotgun (WGS) entry which is preliminary data.</text>
</comment>
<evidence type="ECO:0000313" key="2">
    <source>
        <dbReference type="Proteomes" id="UP000664698"/>
    </source>
</evidence>
<keyword evidence="2" id="KW-1185">Reference proteome</keyword>
<organism evidence="1 2">
    <name type="scientific">Algoriphagus aestuariicola</name>
    <dbReference type="NCBI Taxonomy" id="1852016"/>
    <lineage>
        <taxon>Bacteria</taxon>
        <taxon>Pseudomonadati</taxon>
        <taxon>Bacteroidota</taxon>
        <taxon>Cytophagia</taxon>
        <taxon>Cytophagales</taxon>
        <taxon>Cyclobacteriaceae</taxon>
        <taxon>Algoriphagus</taxon>
    </lineage>
</organism>